<dbReference type="GO" id="GO:0043565">
    <property type="term" value="F:sequence-specific DNA binding"/>
    <property type="evidence" value="ECO:0007669"/>
    <property type="project" value="InterPro"/>
</dbReference>
<dbReference type="AlphaFoldDB" id="A0A0F4QGR4"/>
<sequence length="271" mass="30503">MTRLLQHTVSPQLKATLSYYTPGSMMPAHRHDHAQLSVLLSGGLREQTEQSAFDIATPGLCFKPLHILHSDQYGAQGTLIFSFSLSPELLTRFDKITSPRYQWQSRLTAGPRAGQASYLQALYHGQLDTLHDLFWDTLSECGIPQHTVRERQRPDWLVRAKKLLEEAEQPVSLSELATQQGIHPVYFSRAFKQYFHISASAYQQQLQLSKALRSMTQGLPLSDSAFHAGFSDQSHMSRAMKSRLGLSPGKLQKLFQAKQVKSVQYSTKSAS</sequence>
<dbReference type="GO" id="GO:0003700">
    <property type="term" value="F:DNA-binding transcription factor activity"/>
    <property type="evidence" value="ECO:0007669"/>
    <property type="project" value="InterPro"/>
</dbReference>
<feature type="domain" description="HTH araC/xylS-type" evidence="4">
    <location>
        <begin position="163"/>
        <end position="254"/>
    </location>
</feature>
<dbReference type="EMBL" id="JXYA01000049">
    <property type="protein sequence ID" value="KJZ06460.1"/>
    <property type="molecule type" value="Genomic_DNA"/>
</dbReference>
<keyword evidence="3" id="KW-0804">Transcription</keyword>
<dbReference type="Gene3D" id="2.60.120.10">
    <property type="entry name" value="Jelly Rolls"/>
    <property type="match status" value="1"/>
</dbReference>
<evidence type="ECO:0000313" key="6">
    <source>
        <dbReference type="Proteomes" id="UP000033452"/>
    </source>
</evidence>
<dbReference type="InterPro" id="IPR011051">
    <property type="entry name" value="RmlC_Cupin_sf"/>
</dbReference>
<dbReference type="OrthoDB" id="5622169at2"/>
<evidence type="ECO:0000256" key="2">
    <source>
        <dbReference type="ARBA" id="ARBA00023125"/>
    </source>
</evidence>
<keyword evidence="1" id="KW-0805">Transcription regulation</keyword>
<dbReference type="Proteomes" id="UP000033452">
    <property type="component" value="Unassembled WGS sequence"/>
</dbReference>
<keyword evidence="2" id="KW-0238">DNA-binding</keyword>
<dbReference type="PATRIC" id="fig|43658.5.peg.4062"/>
<evidence type="ECO:0000256" key="3">
    <source>
        <dbReference type="ARBA" id="ARBA00023163"/>
    </source>
</evidence>
<accession>A0A0F4QGR4</accession>
<evidence type="ECO:0000256" key="1">
    <source>
        <dbReference type="ARBA" id="ARBA00023015"/>
    </source>
</evidence>
<dbReference type="Gene3D" id="1.10.10.60">
    <property type="entry name" value="Homeodomain-like"/>
    <property type="match status" value="2"/>
</dbReference>
<organism evidence="5 6">
    <name type="scientific">Pseudoalteromonas rubra</name>
    <dbReference type="NCBI Taxonomy" id="43658"/>
    <lineage>
        <taxon>Bacteria</taxon>
        <taxon>Pseudomonadati</taxon>
        <taxon>Pseudomonadota</taxon>
        <taxon>Gammaproteobacteria</taxon>
        <taxon>Alteromonadales</taxon>
        <taxon>Pseudoalteromonadaceae</taxon>
        <taxon>Pseudoalteromonas</taxon>
    </lineage>
</organism>
<gene>
    <name evidence="5" type="ORF">TW77_19235</name>
</gene>
<dbReference type="PANTHER" id="PTHR46796">
    <property type="entry name" value="HTH-TYPE TRANSCRIPTIONAL ACTIVATOR RHAS-RELATED"/>
    <property type="match status" value="1"/>
</dbReference>
<dbReference type="Pfam" id="PF12833">
    <property type="entry name" value="HTH_18"/>
    <property type="match status" value="1"/>
</dbReference>
<dbReference type="PANTHER" id="PTHR46796:SF6">
    <property type="entry name" value="ARAC SUBFAMILY"/>
    <property type="match status" value="1"/>
</dbReference>
<comment type="caution">
    <text evidence="5">The sequence shown here is derived from an EMBL/GenBank/DDBJ whole genome shotgun (WGS) entry which is preliminary data.</text>
</comment>
<protein>
    <recommendedName>
        <fullName evidence="4">HTH araC/xylS-type domain-containing protein</fullName>
    </recommendedName>
</protein>
<dbReference type="PROSITE" id="PS01124">
    <property type="entry name" value="HTH_ARAC_FAMILY_2"/>
    <property type="match status" value="1"/>
</dbReference>
<dbReference type="SUPFAM" id="SSF51182">
    <property type="entry name" value="RmlC-like cupins"/>
    <property type="match status" value="1"/>
</dbReference>
<name>A0A0F4QGR4_9GAMM</name>
<dbReference type="InterPro" id="IPR009057">
    <property type="entry name" value="Homeodomain-like_sf"/>
</dbReference>
<dbReference type="SMART" id="SM00342">
    <property type="entry name" value="HTH_ARAC"/>
    <property type="match status" value="1"/>
</dbReference>
<dbReference type="InterPro" id="IPR050204">
    <property type="entry name" value="AraC_XylS_family_regulators"/>
</dbReference>
<proteinExistence type="predicted"/>
<dbReference type="InterPro" id="IPR018060">
    <property type="entry name" value="HTH_AraC"/>
</dbReference>
<dbReference type="SUPFAM" id="SSF46689">
    <property type="entry name" value="Homeodomain-like"/>
    <property type="match status" value="2"/>
</dbReference>
<evidence type="ECO:0000313" key="5">
    <source>
        <dbReference type="EMBL" id="KJZ06460.1"/>
    </source>
</evidence>
<evidence type="ECO:0000259" key="4">
    <source>
        <dbReference type="PROSITE" id="PS01124"/>
    </source>
</evidence>
<dbReference type="InterPro" id="IPR014710">
    <property type="entry name" value="RmlC-like_jellyroll"/>
</dbReference>
<dbReference type="RefSeq" id="WP_046006601.1">
    <property type="nucleotide sequence ID" value="NZ_JXYA01000049.1"/>
</dbReference>
<reference evidence="5 6" key="1">
    <citation type="journal article" date="2015" name="BMC Genomics">
        <title>Genome mining reveals unlocked bioactive potential of marine Gram-negative bacteria.</title>
        <authorList>
            <person name="Machado H."/>
            <person name="Sonnenschein E.C."/>
            <person name="Melchiorsen J."/>
            <person name="Gram L."/>
        </authorList>
    </citation>
    <scope>NUCLEOTIDE SEQUENCE [LARGE SCALE GENOMIC DNA]</scope>
    <source>
        <strain evidence="5 6">S2471</strain>
    </source>
</reference>
<keyword evidence="6" id="KW-1185">Reference proteome</keyword>